<gene>
    <name evidence="6" type="ORF">COX04_01425</name>
</gene>
<evidence type="ECO:0000256" key="4">
    <source>
        <dbReference type="RuleBase" id="RU366026"/>
    </source>
</evidence>
<dbReference type="InterPro" id="IPR016030">
    <property type="entry name" value="CblAdoTrfase-like"/>
</dbReference>
<keyword evidence="3 4" id="KW-0067">ATP-binding</keyword>
<comment type="pathway">
    <text evidence="4">Cofactor biosynthesis; adenosylcobalamin biosynthesis; adenosylcobalamin from cob(II)yrinate a,c-diamide: step 2/7.</text>
</comment>
<protein>
    <recommendedName>
        <fullName evidence="4">Corrinoid adenosyltransferase</fullName>
        <ecNumber evidence="4">2.5.1.17</ecNumber>
    </recommendedName>
    <alternativeName>
        <fullName evidence="4">Cob(II)alamin adenosyltransferase</fullName>
    </alternativeName>
    <alternativeName>
        <fullName evidence="4">Cob(II)yrinic acid a,c-diamide adenosyltransferase</fullName>
    </alternativeName>
    <alternativeName>
        <fullName evidence="4">Cobinamide/cobalamin adenosyltransferase</fullName>
    </alternativeName>
</protein>
<dbReference type="InterPro" id="IPR036451">
    <property type="entry name" value="CblAdoTrfase-like_sf"/>
</dbReference>
<comment type="similarity">
    <text evidence="4">Belongs to the Cob(I)alamin adenosyltransferase family.</text>
</comment>
<dbReference type="GO" id="GO:0009236">
    <property type="term" value="P:cobalamin biosynthetic process"/>
    <property type="evidence" value="ECO:0007669"/>
    <property type="project" value="UniProtKB-UniRule"/>
</dbReference>
<dbReference type="Gene3D" id="1.20.1200.10">
    <property type="entry name" value="Cobalamin adenosyltransferase-like"/>
    <property type="match status" value="1"/>
</dbReference>
<accession>A0A2H0BHJ5</accession>
<evidence type="ECO:0000256" key="2">
    <source>
        <dbReference type="ARBA" id="ARBA00022741"/>
    </source>
</evidence>
<dbReference type="EC" id="2.5.1.17" evidence="4"/>
<keyword evidence="2 4" id="KW-0547">Nucleotide-binding</keyword>
<evidence type="ECO:0000256" key="3">
    <source>
        <dbReference type="ARBA" id="ARBA00022840"/>
    </source>
</evidence>
<dbReference type="NCBIfam" id="TIGR00636">
    <property type="entry name" value="PduO_Nterm"/>
    <property type="match status" value="1"/>
</dbReference>
<dbReference type="GO" id="GO:0005524">
    <property type="term" value="F:ATP binding"/>
    <property type="evidence" value="ECO:0007669"/>
    <property type="project" value="UniProtKB-UniRule"/>
</dbReference>
<organism evidence="6 7">
    <name type="scientific">Candidatus Woesebacteria bacterium CG22_combo_CG10-13_8_21_14_all_45_10</name>
    <dbReference type="NCBI Taxonomy" id="1975060"/>
    <lineage>
        <taxon>Bacteria</taxon>
        <taxon>Candidatus Woeseibacteriota</taxon>
    </lineage>
</organism>
<evidence type="ECO:0000256" key="1">
    <source>
        <dbReference type="ARBA" id="ARBA00022679"/>
    </source>
</evidence>
<dbReference type="PANTHER" id="PTHR12213:SF0">
    <property type="entry name" value="CORRINOID ADENOSYLTRANSFERASE MMAB"/>
    <property type="match status" value="1"/>
</dbReference>
<dbReference type="AlphaFoldDB" id="A0A2H0BHJ5"/>
<reference evidence="6 7" key="1">
    <citation type="submission" date="2017-09" db="EMBL/GenBank/DDBJ databases">
        <title>Depth-based differentiation of microbial function through sediment-hosted aquifers and enrichment of novel symbionts in the deep terrestrial subsurface.</title>
        <authorList>
            <person name="Probst A.J."/>
            <person name="Ladd B."/>
            <person name="Jarett J.K."/>
            <person name="Geller-Mcgrath D.E."/>
            <person name="Sieber C.M."/>
            <person name="Emerson J.B."/>
            <person name="Anantharaman K."/>
            <person name="Thomas B.C."/>
            <person name="Malmstrom R."/>
            <person name="Stieglmeier M."/>
            <person name="Klingl A."/>
            <person name="Woyke T."/>
            <person name="Ryan C.M."/>
            <person name="Banfield J.F."/>
        </authorList>
    </citation>
    <scope>NUCLEOTIDE SEQUENCE [LARGE SCALE GENOMIC DNA]</scope>
    <source>
        <strain evidence="6">CG22_combo_CG10-13_8_21_14_all_45_10</strain>
    </source>
</reference>
<comment type="catalytic activity">
    <reaction evidence="4">
        <text>2 cob(II)yrinate a,c diamide + reduced [electron-transfer flavoprotein] + 2 ATP = 2 adenosylcob(III)yrinate a,c-diamide + 2 triphosphate + oxidized [electron-transfer flavoprotein] + 3 H(+)</text>
        <dbReference type="Rhea" id="RHEA:11528"/>
        <dbReference type="Rhea" id="RHEA-COMP:10685"/>
        <dbReference type="Rhea" id="RHEA-COMP:10686"/>
        <dbReference type="ChEBI" id="CHEBI:15378"/>
        <dbReference type="ChEBI" id="CHEBI:18036"/>
        <dbReference type="ChEBI" id="CHEBI:30616"/>
        <dbReference type="ChEBI" id="CHEBI:57692"/>
        <dbReference type="ChEBI" id="CHEBI:58307"/>
        <dbReference type="ChEBI" id="CHEBI:58503"/>
        <dbReference type="ChEBI" id="CHEBI:58537"/>
        <dbReference type="EC" id="2.5.1.17"/>
    </reaction>
</comment>
<evidence type="ECO:0000313" key="7">
    <source>
        <dbReference type="Proteomes" id="UP000230759"/>
    </source>
</evidence>
<dbReference type="InterPro" id="IPR029499">
    <property type="entry name" value="PduO-typ"/>
</dbReference>
<comment type="caution">
    <text evidence="6">The sequence shown here is derived from an EMBL/GenBank/DDBJ whole genome shotgun (WGS) entry which is preliminary data.</text>
</comment>
<comment type="catalytic activity">
    <reaction evidence="4">
        <text>2 cob(II)alamin + reduced [electron-transfer flavoprotein] + 2 ATP = 2 adenosylcob(III)alamin + 2 triphosphate + oxidized [electron-transfer flavoprotein] + 3 H(+)</text>
        <dbReference type="Rhea" id="RHEA:28671"/>
        <dbReference type="Rhea" id="RHEA-COMP:10685"/>
        <dbReference type="Rhea" id="RHEA-COMP:10686"/>
        <dbReference type="ChEBI" id="CHEBI:15378"/>
        <dbReference type="ChEBI" id="CHEBI:16304"/>
        <dbReference type="ChEBI" id="CHEBI:18036"/>
        <dbReference type="ChEBI" id="CHEBI:18408"/>
        <dbReference type="ChEBI" id="CHEBI:30616"/>
        <dbReference type="ChEBI" id="CHEBI:57692"/>
        <dbReference type="ChEBI" id="CHEBI:58307"/>
        <dbReference type="EC" id="2.5.1.17"/>
    </reaction>
</comment>
<evidence type="ECO:0000313" key="6">
    <source>
        <dbReference type="EMBL" id="PIP57094.1"/>
    </source>
</evidence>
<dbReference type="EMBL" id="PCSV01000035">
    <property type="protein sequence ID" value="PIP57094.1"/>
    <property type="molecule type" value="Genomic_DNA"/>
</dbReference>
<feature type="domain" description="Cobalamin adenosyltransferase-like" evidence="5">
    <location>
        <begin position="3"/>
        <end position="148"/>
    </location>
</feature>
<dbReference type="PANTHER" id="PTHR12213">
    <property type="entry name" value="CORRINOID ADENOSYLTRANSFERASE"/>
    <property type="match status" value="1"/>
</dbReference>
<keyword evidence="4" id="KW-0169">Cobalamin biosynthesis</keyword>
<keyword evidence="1 4" id="KW-0808">Transferase</keyword>
<sequence length="162" mass="18265">MAIYTKKGDRGETGLIGGKRLFKNSPIIHALGSIDEVNSWLGVVGGFKNIQRDLMTISSILAGAKLIFPLSKTKDLEKKIDKLEKKLPKLTGFIIPSGSDAKLHFARALIRRTERSIVAIPKILHTNPNILRHLNRLSDYLYILARYINFKKGTKEKIWKLS</sequence>
<dbReference type="GO" id="GO:0008817">
    <property type="term" value="F:corrinoid adenosyltransferase activity"/>
    <property type="evidence" value="ECO:0007669"/>
    <property type="project" value="UniProtKB-UniRule"/>
</dbReference>
<dbReference type="Proteomes" id="UP000230759">
    <property type="component" value="Unassembled WGS sequence"/>
</dbReference>
<name>A0A2H0BHJ5_9BACT</name>
<dbReference type="Pfam" id="PF01923">
    <property type="entry name" value="Cob_adeno_trans"/>
    <property type="match status" value="1"/>
</dbReference>
<dbReference type="SUPFAM" id="SSF89028">
    <property type="entry name" value="Cobalamin adenosyltransferase-like"/>
    <property type="match status" value="1"/>
</dbReference>
<proteinExistence type="inferred from homology"/>
<dbReference type="UniPathway" id="UPA00148">
    <property type="reaction ID" value="UER00233"/>
</dbReference>
<evidence type="ECO:0000259" key="5">
    <source>
        <dbReference type="Pfam" id="PF01923"/>
    </source>
</evidence>